<proteinExistence type="predicted"/>
<reference evidence="2 3" key="1">
    <citation type="submission" date="2019-06" db="EMBL/GenBank/DDBJ databases">
        <title>Complete genome sequence of Antarcticibacterium flavum KCTC 52984T from an Antarctic marine sediment.</title>
        <authorList>
            <person name="Lee Y.M."/>
            <person name="Shin S.C."/>
        </authorList>
    </citation>
    <scope>NUCLEOTIDE SEQUENCE [LARGE SCALE GENOMIC DNA]</scope>
    <source>
        <strain evidence="2 3">KCTC 52984</strain>
    </source>
</reference>
<dbReference type="AlphaFoldDB" id="A0A5B7X272"/>
<evidence type="ECO:0008006" key="4">
    <source>
        <dbReference type="Google" id="ProtNLM"/>
    </source>
</evidence>
<keyword evidence="1" id="KW-1133">Transmembrane helix</keyword>
<organism evidence="2 3">
    <name type="scientific">Antarcticibacterium flavum</name>
    <dbReference type="NCBI Taxonomy" id="2058175"/>
    <lineage>
        <taxon>Bacteria</taxon>
        <taxon>Pseudomonadati</taxon>
        <taxon>Bacteroidota</taxon>
        <taxon>Flavobacteriia</taxon>
        <taxon>Flavobacteriales</taxon>
        <taxon>Flavobacteriaceae</taxon>
        <taxon>Antarcticibacterium</taxon>
    </lineage>
</organism>
<sequence length="308" mass="35208">MLTSFFSKSKPINFLAVILFMAAFYLLANLRPLLDSFSLSGTTAKFGVLIVFIISVSVLNFIAKKNDLTKRSAFKILIFGVLSVSFWEILRNDQVIIANLCVLLALRRVISLRSQKDIRQKIFDATFWICIASLFYFWAILFLLIVYSGILLHVANYFKNWLVPGIAFLAVFGLVTSFSIIMYDDFYTFSLWFETSSFDFEQYSNPALFIPLSIILALCVWTLFFYLGLLQKANINSRPTYILVLLTLVTAIAVALFSPVKNGSELLFFFVPLSIISSNYFESKKEKVFKEILLFGLILMPILIPFIF</sequence>
<feature type="transmembrane region" description="Helical" evidence="1">
    <location>
        <begin position="161"/>
        <end position="183"/>
    </location>
</feature>
<dbReference type="KEGG" id="afla:FHG64_09410"/>
<dbReference type="InterPro" id="IPR045625">
    <property type="entry name" value="DUF6427"/>
</dbReference>
<feature type="transmembrane region" description="Helical" evidence="1">
    <location>
        <begin position="241"/>
        <end position="260"/>
    </location>
</feature>
<dbReference type="Proteomes" id="UP000309016">
    <property type="component" value="Chromosome"/>
</dbReference>
<feature type="transmembrane region" description="Helical" evidence="1">
    <location>
        <begin position="74"/>
        <end position="90"/>
    </location>
</feature>
<name>A0A5B7X272_9FLAO</name>
<feature type="transmembrane region" description="Helical" evidence="1">
    <location>
        <begin position="42"/>
        <end position="62"/>
    </location>
</feature>
<accession>A0A5B7X272</accession>
<dbReference type="RefSeq" id="WP_139066162.1">
    <property type="nucleotide sequence ID" value="NZ_CP040812.1"/>
</dbReference>
<feature type="transmembrane region" description="Helical" evidence="1">
    <location>
        <begin position="12"/>
        <end position="30"/>
    </location>
</feature>
<keyword evidence="3" id="KW-1185">Reference proteome</keyword>
<feature type="transmembrane region" description="Helical" evidence="1">
    <location>
        <begin position="125"/>
        <end position="149"/>
    </location>
</feature>
<feature type="transmembrane region" description="Helical" evidence="1">
    <location>
        <begin position="203"/>
        <end position="229"/>
    </location>
</feature>
<dbReference type="EMBL" id="CP040812">
    <property type="protein sequence ID" value="QCY69596.1"/>
    <property type="molecule type" value="Genomic_DNA"/>
</dbReference>
<dbReference type="OrthoDB" id="1439867at2"/>
<feature type="transmembrane region" description="Helical" evidence="1">
    <location>
        <begin position="288"/>
        <end position="307"/>
    </location>
</feature>
<keyword evidence="1" id="KW-0472">Membrane</keyword>
<feature type="transmembrane region" description="Helical" evidence="1">
    <location>
        <begin position="266"/>
        <end position="281"/>
    </location>
</feature>
<keyword evidence="1" id="KW-0812">Transmembrane</keyword>
<evidence type="ECO:0000313" key="3">
    <source>
        <dbReference type="Proteomes" id="UP000309016"/>
    </source>
</evidence>
<evidence type="ECO:0000256" key="1">
    <source>
        <dbReference type="SAM" id="Phobius"/>
    </source>
</evidence>
<gene>
    <name evidence="2" type="ORF">FHG64_09410</name>
</gene>
<evidence type="ECO:0000313" key="2">
    <source>
        <dbReference type="EMBL" id="QCY69596.1"/>
    </source>
</evidence>
<protein>
    <recommendedName>
        <fullName evidence="4">Beta-carotene 15,15'-monooxygenase</fullName>
    </recommendedName>
</protein>
<dbReference type="Pfam" id="PF19992">
    <property type="entry name" value="DUF6427"/>
    <property type="match status" value="1"/>
</dbReference>